<protein>
    <recommendedName>
        <fullName evidence="1">HAT C-terminal dimerisation domain-containing protein</fullName>
    </recommendedName>
</protein>
<reference evidence="2 3" key="1">
    <citation type="submission" date="2014-04" db="EMBL/GenBank/DDBJ databases">
        <authorList>
            <consortium name="DOE Joint Genome Institute"/>
            <person name="Kuo A."/>
            <person name="Kohler A."/>
            <person name="Nagy L.G."/>
            <person name="Floudas D."/>
            <person name="Copeland A."/>
            <person name="Barry K.W."/>
            <person name="Cichocki N."/>
            <person name="Veneault-Fourrey C."/>
            <person name="LaButti K."/>
            <person name="Lindquist E.A."/>
            <person name="Lipzen A."/>
            <person name="Lundell T."/>
            <person name="Morin E."/>
            <person name="Murat C."/>
            <person name="Sun H."/>
            <person name="Tunlid A."/>
            <person name="Henrissat B."/>
            <person name="Grigoriev I.V."/>
            <person name="Hibbett D.S."/>
            <person name="Martin F."/>
            <person name="Nordberg H.P."/>
            <person name="Cantor M.N."/>
            <person name="Hua S.X."/>
        </authorList>
    </citation>
    <scope>NUCLEOTIDE SEQUENCE [LARGE SCALE GENOMIC DNA]</scope>
    <source>
        <strain evidence="2 3">LaAM-08-1</strain>
    </source>
</reference>
<gene>
    <name evidence="2" type="ORF">K443DRAFT_15091</name>
</gene>
<dbReference type="InterPro" id="IPR008906">
    <property type="entry name" value="HATC_C_dom"/>
</dbReference>
<sequence>MPTTTRTVTKRIDAEEGWASELRCYLSTMQRDVTKKTNLVDWWQDHAASFPMLAHIALDVLPAQASSGPCERLFSSTK</sequence>
<evidence type="ECO:0000313" key="3">
    <source>
        <dbReference type="Proteomes" id="UP000054477"/>
    </source>
</evidence>
<dbReference type="AlphaFoldDB" id="A0A0C9WLT3"/>
<dbReference type="InterPro" id="IPR012337">
    <property type="entry name" value="RNaseH-like_sf"/>
</dbReference>
<reference evidence="3" key="2">
    <citation type="submission" date="2015-01" db="EMBL/GenBank/DDBJ databases">
        <title>Evolutionary Origins and Diversification of the Mycorrhizal Mutualists.</title>
        <authorList>
            <consortium name="DOE Joint Genome Institute"/>
            <consortium name="Mycorrhizal Genomics Consortium"/>
            <person name="Kohler A."/>
            <person name="Kuo A."/>
            <person name="Nagy L.G."/>
            <person name="Floudas D."/>
            <person name="Copeland A."/>
            <person name="Barry K.W."/>
            <person name="Cichocki N."/>
            <person name="Veneault-Fourrey C."/>
            <person name="LaButti K."/>
            <person name="Lindquist E.A."/>
            <person name="Lipzen A."/>
            <person name="Lundell T."/>
            <person name="Morin E."/>
            <person name="Murat C."/>
            <person name="Riley R."/>
            <person name="Ohm R."/>
            <person name="Sun H."/>
            <person name="Tunlid A."/>
            <person name="Henrissat B."/>
            <person name="Grigoriev I.V."/>
            <person name="Hibbett D.S."/>
            <person name="Martin F."/>
        </authorList>
    </citation>
    <scope>NUCLEOTIDE SEQUENCE [LARGE SCALE GENOMIC DNA]</scope>
    <source>
        <strain evidence="3">LaAM-08-1</strain>
    </source>
</reference>
<organism evidence="2 3">
    <name type="scientific">Laccaria amethystina LaAM-08-1</name>
    <dbReference type="NCBI Taxonomy" id="1095629"/>
    <lineage>
        <taxon>Eukaryota</taxon>
        <taxon>Fungi</taxon>
        <taxon>Dikarya</taxon>
        <taxon>Basidiomycota</taxon>
        <taxon>Agaricomycotina</taxon>
        <taxon>Agaricomycetes</taxon>
        <taxon>Agaricomycetidae</taxon>
        <taxon>Agaricales</taxon>
        <taxon>Agaricineae</taxon>
        <taxon>Hydnangiaceae</taxon>
        <taxon>Laccaria</taxon>
    </lineage>
</organism>
<dbReference type="Pfam" id="PF05699">
    <property type="entry name" value="Dimer_Tnp_hAT"/>
    <property type="match status" value="1"/>
</dbReference>
<keyword evidence="3" id="KW-1185">Reference proteome</keyword>
<feature type="domain" description="HAT C-terminal dimerisation" evidence="1">
    <location>
        <begin position="27"/>
        <end position="77"/>
    </location>
</feature>
<accession>A0A0C9WLT3</accession>
<dbReference type="Proteomes" id="UP000054477">
    <property type="component" value="Unassembled WGS sequence"/>
</dbReference>
<evidence type="ECO:0000313" key="2">
    <source>
        <dbReference type="EMBL" id="KIJ90585.1"/>
    </source>
</evidence>
<dbReference type="SUPFAM" id="SSF53098">
    <property type="entry name" value="Ribonuclease H-like"/>
    <property type="match status" value="1"/>
</dbReference>
<dbReference type="EMBL" id="KN839148">
    <property type="protein sequence ID" value="KIJ90585.1"/>
    <property type="molecule type" value="Genomic_DNA"/>
</dbReference>
<name>A0A0C9WLT3_9AGAR</name>
<dbReference type="OrthoDB" id="3262464at2759"/>
<dbReference type="HOGENOM" id="CLU_2705208_0_0_1"/>
<evidence type="ECO:0000259" key="1">
    <source>
        <dbReference type="Pfam" id="PF05699"/>
    </source>
</evidence>
<dbReference type="GO" id="GO:0046983">
    <property type="term" value="F:protein dimerization activity"/>
    <property type="evidence" value="ECO:0007669"/>
    <property type="project" value="InterPro"/>
</dbReference>
<proteinExistence type="predicted"/>